<dbReference type="EMBL" id="AGDZ01000035">
    <property type="protein sequence ID" value="EMB20053.1"/>
    <property type="molecule type" value="Genomic_DNA"/>
</dbReference>
<reference evidence="4 5" key="1">
    <citation type="submission" date="2012-01" db="EMBL/GenBank/DDBJ databases">
        <title>The Genome Sequence of Treponema denticola SP33.</title>
        <authorList>
            <consortium name="The Broad Institute Genome Sequencing Platform"/>
            <person name="Earl A."/>
            <person name="Ward D."/>
            <person name="Feldgarden M."/>
            <person name="Gevers D."/>
            <person name="Blanton J.M."/>
            <person name="Fenno C.J."/>
            <person name="Baranova O.V."/>
            <person name="Mathney J."/>
            <person name="Dewhirst F.E."/>
            <person name="Izard J."/>
            <person name="Young S.K."/>
            <person name="Zeng Q."/>
            <person name="Gargeya S."/>
            <person name="Fitzgerald M."/>
            <person name="Haas B."/>
            <person name="Abouelleil A."/>
            <person name="Alvarado L."/>
            <person name="Arachchi H.M."/>
            <person name="Berlin A."/>
            <person name="Chapman S.B."/>
            <person name="Gearin G."/>
            <person name="Goldberg J."/>
            <person name="Griggs A."/>
            <person name="Gujja S."/>
            <person name="Hansen M."/>
            <person name="Heiman D."/>
            <person name="Howarth C."/>
            <person name="Larimer J."/>
            <person name="Lui A."/>
            <person name="MacDonald P.J.P."/>
            <person name="McCowen C."/>
            <person name="Montmayeur A."/>
            <person name="Murphy C."/>
            <person name="Neiman D."/>
            <person name="Pearson M."/>
            <person name="Priest M."/>
            <person name="Roberts A."/>
            <person name="Saif S."/>
            <person name="Shea T."/>
            <person name="Sisk P."/>
            <person name="Stolte C."/>
            <person name="Sykes S."/>
            <person name="Wortman J."/>
            <person name="Nusbaum C."/>
            <person name="Birren B."/>
        </authorList>
    </citation>
    <scope>NUCLEOTIDE SEQUENCE [LARGE SCALE GENOMIC DNA]</scope>
    <source>
        <strain evidence="4 5">SP33</strain>
    </source>
</reference>
<name>M2BEL4_TREDN</name>
<dbReference type="PATRIC" id="fig|999437.3.peg.2591"/>
<evidence type="ECO:0000313" key="4">
    <source>
        <dbReference type="EMBL" id="EMB20053.1"/>
    </source>
</evidence>
<organism evidence="4 5">
    <name type="scientific">Treponema denticola SP33</name>
    <dbReference type="NCBI Taxonomy" id="999437"/>
    <lineage>
        <taxon>Bacteria</taxon>
        <taxon>Pseudomonadati</taxon>
        <taxon>Spirochaetota</taxon>
        <taxon>Spirochaetia</taxon>
        <taxon>Spirochaetales</taxon>
        <taxon>Treponemataceae</taxon>
        <taxon>Treponema</taxon>
    </lineage>
</organism>
<keyword evidence="1" id="KW-0812">Transmembrane</keyword>
<proteinExistence type="predicted"/>
<dbReference type="HOGENOM" id="CLU_1495565_0_0_12"/>
<feature type="domain" description="YcxB-like C-terminal" evidence="2">
    <location>
        <begin position="121"/>
        <end position="180"/>
    </location>
</feature>
<feature type="transmembrane region" description="Helical" evidence="1">
    <location>
        <begin position="65"/>
        <end position="85"/>
    </location>
</feature>
<comment type="caution">
    <text evidence="4">The sequence shown here is derived from an EMBL/GenBank/DDBJ whole genome shotgun (WGS) entry which is preliminary data.</text>
</comment>
<dbReference type="Proteomes" id="UP000016183">
    <property type="component" value="Unassembled WGS sequence"/>
</dbReference>
<dbReference type="Pfam" id="PF14317">
    <property type="entry name" value="YcxB"/>
    <property type="match status" value="1"/>
</dbReference>
<feature type="transmembrane region" description="Helical" evidence="1">
    <location>
        <begin position="35"/>
        <end position="53"/>
    </location>
</feature>
<dbReference type="RefSeq" id="WP_010697539.1">
    <property type="nucleotide sequence ID" value="NZ_KB442454.1"/>
</dbReference>
<dbReference type="EMBL" id="AGDZ01000036">
    <property type="protein sequence ID" value="EMB20043.1"/>
    <property type="molecule type" value="Genomic_DNA"/>
</dbReference>
<keyword evidence="1" id="KW-1133">Transmembrane helix</keyword>
<accession>M2BEL4</accession>
<protein>
    <recommendedName>
        <fullName evidence="2">YcxB-like C-terminal domain-containing protein</fullName>
    </recommendedName>
</protein>
<dbReference type="AlphaFoldDB" id="M2BEL4"/>
<evidence type="ECO:0000259" key="2">
    <source>
        <dbReference type="Pfam" id="PF14317"/>
    </source>
</evidence>
<dbReference type="InterPro" id="IPR025588">
    <property type="entry name" value="YcxB-like_C"/>
</dbReference>
<sequence>MVLKETTSKQDRIDIALEMYNLIGITKKTLRKTKIGWFVVLIIGIGALVMGYCMRNTGKNDNFRYFIYLFGIFYIIRSMIGLIFLEREYKARVAKKLKKYDAEVLKRYNISENIETIIEVTDSYIETVSLGTISRYNLQDYIANSESKKFYIIEFSNGRYIFLKKETFKNKENYDSIIKTIEENKTLEM</sequence>
<evidence type="ECO:0000256" key="1">
    <source>
        <dbReference type="SAM" id="Phobius"/>
    </source>
</evidence>
<evidence type="ECO:0000313" key="5">
    <source>
        <dbReference type="Proteomes" id="UP000016183"/>
    </source>
</evidence>
<evidence type="ECO:0000313" key="3">
    <source>
        <dbReference type="EMBL" id="EMB20043.1"/>
    </source>
</evidence>
<keyword evidence="1" id="KW-0472">Membrane</keyword>
<gene>
    <name evidence="4" type="ORF">HMPREF9733_02511</name>
    <name evidence="3" type="ORF">HMPREF9733_02515</name>
</gene>